<dbReference type="PANTHER" id="PTHR42085">
    <property type="entry name" value="F-BOX DOMAIN-CONTAINING PROTEIN"/>
    <property type="match status" value="1"/>
</dbReference>
<protein>
    <recommendedName>
        <fullName evidence="3">F-box domain-containing protein</fullName>
    </recommendedName>
</protein>
<sequence>MEVTKEPQSVDRFSALPAELRVKIYEYSPANIATMLRFNFKRVRKAGNIKERQYGVKIFLDRRSRESFKSLPTYLALCFTNRQIAQECTAFFFGQNKFIFSETKCVGVVEGGVTTGLGRMRDAEIRYMDTSIEGRGFSSLRLEVKKDKPEPELTISHVKVERRYYGLRVAHPKQRLQRSLMDTRVELAEAAFEGVHLEGGVAWCDLERFLLLSTK</sequence>
<evidence type="ECO:0000313" key="1">
    <source>
        <dbReference type="EMBL" id="KAK4543834.1"/>
    </source>
</evidence>
<comment type="caution">
    <text evidence="1">The sequence shown here is derived from an EMBL/GenBank/DDBJ whole genome shotgun (WGS) entry which is preliminary data.</text>
</comment>
<proteinExistence type="predicted"/>
<dbReference type="EMBL" id="JAVFHQ010000029">
    <property type="protein sequence ID" value="KAK4543834.1"/>
    <property type="molecule type" value="Genomic_DNA"/>
</dbReference>
<reference evidence="1 2" key="1">
    <citation type="submission" date="2021-11" db="EMBL/GenBank/DDBJ databases">
        <title>Black yeast isolated from Biological Soil Crust.</title>
        <authorList>
            <person name="Kurbessoian T."/>
        </authorList>
    </citation>
    <scope>NUCLEOTIDE SEQUENCE [LARGE SCALE GENOMIC DNA]</scope>
    <source>
        <strain evidence="1 2">CCFEE 5522</strain>
    </source>
</reference>
<dbReference type="PANTHER" id="PTHR42085:SF1">
    <property type="entry name" value="F-BOX DOMAIN-CONTAINING PROTEIN"/>
    <property type="match status" value="1"/>
</dbReference>
<evidence type="ECO:0008006" key="3">
    <source>
        <dbReference type="Google" id="ProtNLM"/>
    </source>
</evidence>
<dbReference type="Proteomes" id="UP001324427">
    <property type="component" value="Unassembled WGS sequence"/>
</dbReference>
<accession>A0AAV9JG94</accession>
<organism evidence="1 2">
    <name type="scientific">Oleoguttula mirabilis</name>
    <dbReference type="NCBI Taxonomy" id="1507867"/>
    <lineage>
        <taxon>Eukaryota</taxon>
        <taxon>Fungi</taxon>
        <taxon>Dikarya</taxon>
        <taxon>Ascomycota</taxon>
        <taxon>Pezizomycotina</taxon>
        <taxon>Dothideomycetes</taxon>
        <taxon>Dothideomycetidae</taxon>
        <taxon>Mycosphaerellales</taxon>
        <taxon>Teratosphaeriaceae</taxon>
        <taxon>Oleoguttula</taxon>
    </lineage>
</organism>
<name>A0AAV9JG94_9PEZI</name>
<gene>
    <name evidence="1" type="ORF">LTR36_004867</name>
</gene>
<dbReference type="InterPro" id="IPR038883">
    <property type="entry name" value="AN11006-like"/>
</dbReference>
<evidence type="ECO:0000313" key="2">
    <source>
        <dbReference type="Proteomes" id="UP001324427"/>
    </source>
</evidence>
<dbReference type="AlphaFoldDB" id="A0AAV9JG94"/>
<keyword evidence="2" id="KW-1185">Reference proteome</keyword>